<keyword evidence="13" id="KW-1185">Reference proteome</keyword>
<evidence type="ECO:0000256" key="1">
    <source>
        <dbReference type="ARBA" id="ARBA00004613"/>
    </source>
</evidence>
<dbReference type="EMBL" id="KZ364169">
    <property type="protein sequence ID" value="PIO57723.1"/>
    <property type="molecule type" value="Genomic_DNA"/>
</dbReference>
<evidence type="ECO:0000313" key="13">
    <source>
        <dbReference type="Proteomes" id="UP000230423"/>
    </source>
</evidence>
<dbReference type="EC" id="3.4.24.-" evidence="10"/>
<evidence type="ECO:0000256" key="3">
    <source>
        <dbReference type="ARBA" id="ARBA00022723"/>
    </source>
</evidence>
<dbReference type="Gene3D" id="3.40.390.10">
    <property type="entry name" value="Collagenase (Catalytic Domain)"/>
    <property type="match status" value="1"/>
</dbReference>
<comment type="cofactor">
    <cofactor evidence="9 10">
        <name>Zn(2+)</name>
        <dbReference type="ChEBI" id="CHEBI:29105"/>
    </cofactor>
    <text evidence="9 10">Binds 1 zinc ion per subunit.</text>
</comment>
<proteinExistence type="predicted"/>
<dbReference type="GO" id="GO:0018996">
    <property type="term" value="P:molting cycle, collagen and cuticulin-based cuticle"/>
    <property type="evidence" value="ECO:0007669"/>
    <property type="project" value="InterPro"/>
</dbReference>
<keyword evidence="9 10" id="KW-0645">Protease</keyword>
<feature type="non-terminal residue" evidence="12">
    <location>
        <position position="265"/>
    </location>
</feature>
<feature type="binding site" evidence="9">
    <location>
        <position position="55"/>
    </location>
    <ligand>
        <name>Zn(2+)</name>
        <dbReference type="ChEBI" id="CHEBI:29105"/>
        <note>catalytic</note>
    </ligand>
</feature>
<dbReference type="GO" id="GO:0004222">
    <property type="term" value="F:metalloendopeptidase activity"/>
    <property type="evidence" value="ECO:0007669"/>
    <property type="project" value="UniProtKB-UniRule"/>
</dbReference>
<dbReference type="OrthoDB" id="5851760at2759"/>
<dbReference type="GO" id="GO:0006508">
    <property type="term" value="P:proteolysis"/>
    <property type="evidence" value="ECO:0007669"/>
    <property type="project" value="UniProtKB-KW"/>
</dbReference>
<feature type="binding site" evidence="9">
    <location>
        <position position="59"/>
    </location>
    <ligand>
        <name>Zn(2+)</name>
        <dbReference type="ChEBI" id="CHEBI:29105"/>
        <note>catalytic</note>
    </ligand>
</feature>
<evidence type="ECO:0000256" key="5">
    <source>
        <dbReference type="ARBA" id="ARBA00022833"/>
    </source>
</evidence>
<reference evidence="12 13" key="1">
    <citation type="submission" date="2015-09" db="EMBL/GenBank/DDBJ databases">
        <title>Draft genome of the parasitic nematode Teladorsagia circumcincta isolate WARC Sus (inbred).</title>
        <authorList>
            <person name="Mitreva M."/>
        </authorList>
    </citation>
    <scope>NUCLEOTIDE SEQUENCE [LARGE SCALE GENOMIC DNA]</scope>
    <source>
        <strain evidence="12 13">S</strain>
    </source>
</reference>
<dbReference type="InterPro" id="IPR017050">
    <property type="entry name" value="Metallopeptidase_nem"/>
</dbReference>
<dbReference type="PANTHER" id="PTHR10127:SF793">
    <property type="entry name" value="ZINC METALLOPROTEINASE NAS-31"/>
    <property type="match status" value="1"/>
</dbReference>
<dbReference type="InterPro" id="IPR001506">
    <property type="entry name" value="Peptidase_M12A"/>
</dbReference>
<dbReference type="PROSITE" id="PS01186">
    <property type="entry name" value="EGF_2"/>
    <property type="match status" value="1"/>
</dbReference>
<dbReference type="PROSITE" id="PS51864">
    <property type="entry name" value="ASTACIN"/>
    <property type="match status" value="1"/>
</dbReference>
<sequence>MEESGVVHEIFGFALAKDMILVYWERGCWSEVGRQGELQLISLGEGCEQIGTAAHEIGHALGLWHTQGRYDRDKFVTIVRENINETYIEQFTKETRKTNNNYNLTYDYGSIMHYGARSGATDKAEENGNLTVVPKIAKYTETLGSHIIAFYDLLMINTHYNCTGLCKGVPTKCYNGGFAHPRDCSKCICPSGYGGKFCSKRPTGCGGVLRARRQWQMLEGNLNGSEVGLDGYRRCNYWIKVYLLNGINKERIIGAMAVQHLYTPR</sequence>
<comment type="subcellular location">
    <subcellularLocation>
        <location evidence="1">Secreted</location>
    </subcellularLocation>
</comment>
<evidence type="ECO:0000256" key="4">
    <source>
        <dbReference type="ARBA" id="ARBA00022729"/>
    </source>
</evidence>
<dbReference type="InterPro" id="IPR034035">
    <property type="entry name" value="Astacin-like_dom"/>
</dbReference>
<dbReference type="GO" id="GO:0005576">
    <property type="term" value="C:extracellular region"/>
    <property type="evidence" value="ECO:0007669"/>
    <property type="project" value="UniProtKB-SubCell"/>
</dbReference>
<keyword evidence="4" id="KW-0732">Signal</keyword>
<feature type="domain" description="Peptidase M12A" evidence="11">
    <location>
        <begin position="1"/>
        <end position="163"/>
    </location>
</feature>
<dbReference type="InterPro" id="IPR000742">
    <property type="entry name" value="EGF"/>
</dbReference>
<dbReference type="InterPro" id="IPR006026">
    <property type="entry name" value="Peptidase_Metallo"/>
</dbReference>
<dbReference type="PIRSF" id="PIRSF036365">
    <property type="entry name" value="Astacin_nematoda"/>
    <property type="match status" value="1"/>
</dbReference>
<keyword evidence="7" id="KW-1015">Disulfide bond</keyword>
<dbReference type="CDD" id="cd04280">
    <property type="entry name" value="ZnMc_astacin_like"/>
    <property type="match status" value="1"/>
</dbReference>
<comment type="caution">
    <text evidence="9">Lacks conserved residue(s) required for the propagation of feature annotation.</text>
</comment>
<dbReference type="Pfam" id="PF01400">
    <property type="entry name" value="Astacin"/>
    <property type="match status" value="1"/>
</dbReference>
<evidence type="ECO:0000259" key="11">
    <source>
        <dbReference type="PROSITE" id="PS51864"/>
    </source>
</evidence>
<keyword evidence="3 9" id="KW-0479">Metal-binding</keyword>
<keyword evidence="9 10" id="KW-0378">Hydrolase</keyword>
<dbReference type="AlphaFoldDB" id="A0A2G9TIC6"/>
<feature type="binding site" evidence="9">
    <location>
        <position position="65"/>
    </location>
    <ligand>
        <name>Zn(2+)</name>
        <dbReference type="ChEBI" id="CHEBI:29105"/>
        <note>catalytic</note>
    </ligand>
</feature>
<keyword evidence="5 9" id="KW-0862">Zinc</keyword>
<keyword evidence="8" id="KW-0325">Glycoprotein</keyword>
<feature type="active site" evidence="9">
    <location>
        <position position="56"/>
    </location>
</feature>
<keyword evidence="2" id="KW-0964">Secreted</keyword>
<evidence type="ECO:0000313" key="12">
    <source>
        <dbReference type="EMBL" id="PIO57723.1"/>
    </source>
</evidence>
<dbReference type="PRINTS" id="PR00480">
    <property type="entry name" value="ASTACIN"/>
</dbReference>
<evidence type="ECO:0000256" key="8">
    <source>
        <dbReference type="ARBA" id="ARBA00023180"/>
    </source>
</evidence>
<gene>
    <name evidence="12" type="ORF">TELCIR_20857</name>
</gene>
<evidence type="ECO:0000256" key="2">
    <source>
        <dbReference type="ARBA" id="ARBA00022525"/>
    </source>
</evidence>
<evidence type="ECO:0000256" key="7">
    <source>
        <dbReference type="ARBA" id="ARBA00023157"/>
    </source>
</evidence>
<accession>A0A2G9TIC6</accession>
<dbReference type="SUPFAM" id="SSF55486">
    <property type="entry name" value="Metalloproteases ('zincins'), catalytic domain"/>
    <property type="match status" value="1"/>
</dbReference>
<dbReference type="Proteomes" id="UP000230423">
    <property type="component" value="Unassembled WGS sequence"/>
</dbReference>
<evidence type="ECO:0000256" key="9">
    <source>
        <dbReference type="PROSITE-ProRule" id="PRU01211"/>
    </source>
</evidence>
<evidence type="ECO:0000256" key="6">
    <source>
        <dbReference type="ARBA" id="ARBA00023049"/>
    </source>
</evidence>
<dbReference type="PANTHER" id="PTHR10127">
    <property type="entry name" value="DISCOIDIN, CUB, EGF, LAMININ , AND ZINC METALLOPROTEASE DOMAIN CONTAINING"/>
    <property type="match status" value="1"/>
</dbReference>
<name>A0A2G9TIC6_TELCI</name>
<organism evidence="12 13">
    <name type="scientific">Teladorsagia circumcincta</name>
    <name type="common">Brown stomach worm</name>
    <name type="synonym">Ostertagia circumcincta</name>
    <dbReference type="NCBI Taxonomy" id="45464"/>
    <lineage>
        <taxon>Eukaryota</taxon>
        <taxon>Metazoa</taxon>
        <taxon>Ecdysozoa</taxon>
        <taxon>Nematoda</taxon>
        <taxon>Chromadorea</taxon>
        <taxon>Rhabditida</taxon>
        <taxon>Rhabditina</taxon>
        <taxon>Rhabditomorpha</taxon>
        <taxon>Strongyloidea</taxon>
        <taxon>Trichostrongylidae</taxon>
        <taxon>Teladorsagia</taxon>
    </lineage>
</organism>
<dbReference type="GO" id="GO:0008270">
    <property type="term" value="F:zinc ion binding"/>
    <property type="evidence" value="ECO:0007669"/>
    <property type="project" value="UniProtKB-UniRule"/>
</dbReference>
<protein>
    <recommendedName>
        <fullName evidence="10">Metalloendopeptidase</fullName>
        <ecNumber evidence="10">3.4.24.-</ecNumber>
    </recommendedName>
</protein>
<keyword evidence="6 9" id="KW-0482">Metalloprotease</keyword>
<evidence type="ECO:0000256" key="10">
    <source>
        <dbReference type="RuleBase" id="RU361183"/>
    </source>
</evidence>
<dbReference type="SMART" id="SM00235">
    <property type="entry name" value="ZnMc"/>
    <property type="match status" value="1"/>
</dbReference>
<dbReference type="InterPro" id="IPR024079">
    <property type="entry name" value="MetalloPept_cat_dom_sf"/>
</dbReference>